<dbReference type="InParanoid" id="A0A066W639"/>
<dbReference type="GO" id="GO:0035838">
    <property type="term" value="C:growing cell tip"/>
    <property type="evidence" value="ECO:0007669"/>
    <property type="project" value="TreeGrafter"/>
</dbReference>
<dbReference type="PANTHER" id="PTHR28013:SF4">
    <property type="entry name" value="MARVEL DOMAIN-CONTAINING PROTEIN"/>
    <property type="match status" value="1"/>
</dbReference>
<dbReference type="AlphaFoldDB" id="A0A066W639"/>
<keyword evidence="2" id="KW-0812">Transmembrane</keyword>
<reference evidence="4 5" key="1">
    <citation type="submission" date="2014-05" db="EMBL/GenBank/DDBJ databases">
        <title>Draft genome sequence of a rare smut relative, Tilletiaria anomala UBC 951.</title>
        <authorList>
            <consortium name="DOE Joint Genome Institute"/>
            <person name="Toome M."/>
            <person name="Kuo A."/>
            <person name="Henrissat B."/>
            <person name="Lipzen A."/>
            <person name="Tritt A."/>
            <person name="Yoshinaga Y."/>
            <person name="Zane M."/>
            <person name="Barry K."/>
            <person name="Grigoriev I.V."/>
            <person name="Spatafora J.W."/>
            <person name="Aimea M.C."/>
        </authorList>
    </citation>
    <scope>NUCLEOTIDE SEQUENCE [LARGE SCALE GENOMIC DNA]</scope>
    <source>
        <strain evidence="4 5">UBC 951</strain>
    </source>
</reference>
<dbReference type="HOGENOM" id="CLU_672983_0_0_1"/>
<dbReference type="PANTHER" id="PTHR28013">
    <property type="entry name" value="PROTEIN DCV1-RELATED"/>
    <property type="match status" value="1"/>
</dbReference>
<dbReference type="EMBL" id="JMSN01000022">
    <property type="protein sequence ID" value="KDN49211.1"/>
    <property type="molecule type" value="Genomic_DNA"/>
</dbReference>
<feature type="chain" id="PRO_5001628788" description="Pali-domain-containing protein" evidence="3">
    <location>
        <begin position="28"/>
        <end position="409"/>
    </location>
</feature>
<evidence type="ECO:0000256" key="1">
    <source>
        <dbReference type="SAM" id="MobiDB-lite"/>
    </source>
</evidence>
<evidence type="ECO:0008006" key="6">
    <source>
        <dbReference type="Google" id="ProtNLM"/>
    </source>
</evidence>
<organism evidence="4 5">
    <name type="scientific">Tilletiaria anomala (strain ATCC 24038 / CBS 436.72 / UBC 951)</name>
    <dbReference type="NCBI Taxonomy" id="1037660"/>
    <lineage>
        <taxon>Eukaryota</taxon>
        <taxon>Fungi</taxon>
        <taxon>Dikarya</taxon>
        <taxon>Basidiomycota</taxon>
        <taxon>Ustilaginomycotina</taxon>
        <taxon>Exobasidiomycetes</taxon>
        <taxon>Georgefischeriales</taxon>
        <taxon>Tilletiariaceae</taxon>
        <taxon>Tilletiaria</taxon>
    </lineage>
</organism>
<keyword evidence="3" id="KW-0732">Signal</keyword>
<dbReference type="Pfam" id="PF06687">
    <property type="entry name" value="SUR7"/>
    <property type="match status" value="1"/>
</dbReference>
<feature type="compositionally biased region" description="Low complexity" evidence="1">
    <location>
        <begin position="245"/>
        <end position="254"/>
    </location>
</feature>
<dbReference type="GO" id="GO:0032153">
    <property type="term" value="C:cell division site"/>
    <property type="evidence" value="ECO:0007669"/>
    <property type="project" value="TreeGrafter"/>
</dbReference>
<feature type="region of interest" description="Disordered" evidence="1">
    <location>
        <begin position="320"/>
        <end position="409"/>
    </location>
</feature>
<feature type="compositionally biased region" description="Gly residues" evidence="1">
    <location>
        <begin position="387"/>
        <end position="398"/>
    </location>
</feature>
<proteinExistence type="predicted"/>
<keyword evidence="2" id="KW-0472">Membrane</keyword>
<evidence type="ECO:0000313" key="4">
    <source>
        <dbReference type="EMBL" id="KDN49211.1"/>
    </source>
</evidence>
<protein>
    <recommendedName>
        <fullName evidence="6">Pali-domain-containing protein</fullName>
    </recommendedName>
</protein>
<evidence type="ECO:0000256" key="2">
    <source>
        <dbReference type="SAM" id="Phobius"/>
    </source>
</evidence>
<dbReference type="GO" id="GO:0005886">
    <property type="term" value="C:plasma membrane"/>
    <property type="evidence" value="ECO:0007669"/>
    <property type="project" value="InterPro"/>
</dbReference>
<keyword evidence="2" id="KW-1133">Transmembrane helix</keyword>
<accession>A0A066W639</accession>
<dbReference type="Proteomes" id="UP000027361">
    <property type="component" value="Unassembled WGS sequence"/>
</dbReference>
<feature type="region of interest" description="Disordered" evidence="1">
    <location>
        <begin position="236"/>
        <end position="276"/>
    </location>
</feature>
<dbReference type="GeneID" id="25265931"/>
<sequence length="409" mass="43922">MARAPLTAVFLAFTLLLASMVLQVLESLSLPYIKAIHFLRIDSAAGQTITFGIWANCGRIAPQAGFACTSTSLGYTQSSFRTLVRNVFPASLPYALIAQPIAAGLAGLATLAAFLNLCSFSLLWSLLGLLAAVAAAAALAIDLALFVPARSKFASGAFNVADADAVFGGNDAADFSRIDLAVFGPALWLQVAALAAALLGVALLIAARSIYRTHARRDKDVSFDFEPTPLGSGAMNRVSYFGDDSNNSNNNNNNRASKRYTYNAADQSDGRYTHPGGAYYDEDGYYVPDGGQAYDSDAALSAAAGDPHANLHSNAQLHPHHYGQQQQPGHYQQQQEHYQQQQEHYQQQQQHYQQQQQQYQQQPQDQYAYLQQQHEHASASGHSHPHPGGGASAGGGIITPGPAASVRRR</sequence>
<evidence type="ECO:0000256" key="3">
    <source>
        <dbReference type="SAM" id="SignalP"/>
    </source>
</evidence>
<feature type="transmembrane region" description="Helical" evidence="2">
    <location>
        <begin position="122"/>
        <end position="147"/>
    </location>
</feature>
<feature type="transmembrane region" description="Helical" evidence="2">
    <location>
        <begin position="187"/>
        <end position="207"/>
    </location>
</feature>
<dbReference type="RefSeq" id="XP_013244294.1">
    <property type="nucleotide sequence ID" value="XM_013388840.1"/>
</dbReference>
<dbReference type="OrthoDB" id="2354757at2759"/>
<dbReference type="InterPro" id="IPR051380">
    <property type="entry name" value="pH-response_reg_palI/RIM9"/>
</dbReference>
<dbReference type="InterPro" id="IPR009571">
    <property type="entry name" value="SUR7/Rim9-like_fungi"/>
</dbReference>
<feature type="transmembrane region" description="Helical" evidence="2">
    <location>
        <begin position="92"/>
        <end position="115"/>
    </location>
</feature>
<name>A0A066W639_TILAU</name>
<dbReference type="STRING" id="1037660.A0A066W639"/>
<keyword evidence="5" id="KW-1185">Reference proteome</keyword>
<feature type="compositionally biased region" description="Low complexity" evidence="1">
    <location>
        <begin position="399"/>
        <end position="409"/>
    </location>
</feature>
<evidence type="ECO:0000313" key="5">
    <source>
        <dbReference type="Proteomes" id="UP000027361"/>
    </source>
</evidence>
<feature type="compositionally biased region" description="Low complexity" evidence="1">
    <location>
        <begin position="322"/>
        <end position="382"/>
    </location>
</feature>
<feature type="signal peptide" evidence="3">
    <location>
        <begin position="1"/>
        <end position="27"/>
    </location>
</feature>
<gene>
    <name evidence="4" type="ORF">K437DRAFT_267466</name>
</gene>
<comment type="caution">
    <text evidence="4">The sequence shown here is derived from an EMBL/GenBank/DDBJ whole genome shotgun (WGS) entry which is preliminary data.</text>
</comment>